<evidence type="ECO:0000313" key="2">
    <source>
        <dbReference type="Proteomes" id="UP000091857"/>
    </source>
</evidence>
<dbReference type="Proteomes" id="UP000091857">
    <property type="component" value="Chromosome 9"/>
</dbReference>
<protein>
    <submittedName>
        <fullName evidence="1">Uncharacterized protein</fullName>
    </submittedName>
</protein>
<dbReference type="EMBL" id="CM004395">
    <property type="protein sequence ID" value="KAG8647387.1"/>
    <property type="molecule type" value="Genomic_DNA"/>
</dbReference>
<reference evidence="2" key="1">
    <citation type="journal article" date="2016" name="Nat. Biotechnol.">
        <title>Sequencing wild and cultivated cassava and related species reveals extensive interspecific hybridization and genetic diversity.</title>
        <authorList>
            <person name="Bredeson J.V."/>
            <person name="Lyons J.B."/>
            <person name="Prochnik S.E."/>
            <person name="Wu G.A."/>
            <person name="Ha C.M."/>
            <person name="Edsinger-Gonzales E."/>
            <person name="Grimwood J."/>
            <person name="Schmutz J."/>
            <person name="Rabbi I.Y."/>
            <person name="Egesi C."/>
            <person name="Nauluvula P."/>
            <person name="Lebot V."/>
            <person name="Ndunguru J."/>
            <person name="Mkamilo G."/>
            <person name="Bart R.S."/>
            <person name="Setter T.L."/>
            <person name="Gleadow R.M."/>
            <person name="Kulakow P."/>
            <person name="Ferguson M.E."/>
            <person name="Rounsley S."/>
            <person name="Rokhsar D.S."/>
        </authorList>
    </citation>
    <scope>NUCLEOTIDE SEQUENCE [LARGE SCALE GENOMIC DNA]</scope>
    <source>
        <strain evidence="2">cv. AM560-2</strain>
    </source>
</reference>
<name>A0ACB7H3U5_MANES</name>
<gene>
    <name evidence="1" type="ORF">MANES_09G076567v8</name>
</gene>
<accession>A0ACB7H3U5</accession>
<evidence type="ECO:0000313" key="1">
    <source>
        <dbReference type="EMBL" id="KAG8647387.1"/>
    </source>
</evidence>
<comment type="caution">
    <text evidence="1">The sequence shown here is derived from an EMBL/GenBank/DDBJ whole genome shotgun (WGS) entry which is preliminary data.</text>
</comment>
<organism evidence="1 2">
    <name type="scientific">Manihot esculenta</name>
    <name type="common">Cassava</name>
    <name type="synonym">Jatropha manihot</name>
    <dbReference type="NCBI Taxonomy" id="3983"/>
    <lineage>
        <taxon>Eukaryota</taxon>
        <taxon>Viridiplantae</taxon>
        <taxon>Streptophyta</taxon>
        <taxon>Embryophyta</taxon>
        <taxon>Tracheophyta</taxon>
        <taxon>Spermatophyta</taxon>
        <taxon>Magnoliopsida</taxon>
        <taxon>eudicotyledons</taxon>
        <taxon>Gunneridae</taxon>
        <taxon>Pentapetalae</taxon>
        <taxon>rosids</taxon>
        <taxon>fabids</taxon>
        <taxon>Malpighiales</taxon>
        <taxon>Euphorbiaceae</taxon>
        <taxon>Crotonoideae</taxon>
        <taxon>Manihoteae</taxon>
        <taxon>Manihot</taxon>
    </lineage>
</organism>
<keyword evidence="2" id="KW-1185">Reference proteome</keyword>
<sequence length="52" mass="6104">MTNMNMRADPLTGYPGRTYRFHTRETVYSSKSSKHSPSAVNHFRLTVFYKSF</sequence>
<proteinExistence type="predicted"/>